<reference evidence="2" key="1">
    <citation type="submission" date="2017-10" db="EMBL/GenBank/DDBJ databases">
        <authorList>
            <person name="Frank J."/>
        </authorList>
    </citation>
    <scope>NUCLEOTIDE SEQUENCE [LARGE SCALE GENOMIC DNA]</scope>
</reference>
<protein>
    <submittedName>
        <fullName evidence="1">Uncharacterized protein</fullName>
    </submittedName>
</protein>
<sequence>MMVYVCKNRCLSKEIAISMYGRGRAFDNIFTERLWRSVKYGEVYLKEYQACSEAREGLEKYFTFYNIRRYYQSLEYKIPYEVHFGVSSVSK</sequence>
<dbReference type="Pfam" id="PF13683">
    <property type="entry name" value="rve_3"/>
    <property type="match status" value="1"/>
</dbReference>
<evidence type="ECO:0000313" key="1">
    <source>
        <dbReference type="EMBL" id="SOH05325.1"/>
    </source>
</evidence>
<accession>A0A2C9CI52</accession>
<dbReference type="InterPro" id="IPR001584">
    <property type="entry name" value="Integrase_cat-core"/>
</dbReference>
<dbReference type="EMBL" id="LT934425">
    <property type="protein sequence ID" value="SOH05325.1"/>
    <property type="molecule type" value="Genomic_DNA"/>
</dbReference>
<dbReference type="InterPro" id="IPR012337">
    <property type="entry name" value="RNaseH-like_sf"/>
</dbReference>
<gene>
    <name evidence="1" type="ORF">KSMBR1_2844</name>
</gene>
<dbReference type="Proteomes" id="UP000221734">
    <property type="component" value="Chromosome Kuenenia_stuttgartiensis_MBR1"/>
</dbReference>
<evidence type="ECO:0000313" key="2">
    <source>
        <dbReference type="Proteomes" id="UP000221734"/>
    </source>
</evidence>
<name>A0A2C9CI52_KUEST</name>
<dbReference type="OrthoDB" id="9775203at2"/>
<dbReference type="AlphaFoldDB" id="A0A2C9CI52"/>
<organism evidence="1 2">
    <name type="scientific">Kuenenia stuttgartiensis</name>
    <dbReference type="NCBI Taxonomy" id="174633"/>
    <lineage>
        <taxon>Bacteria</taxon>
        <taxon>Pseudomonadati</taxon>
        <taxon>Planctomycetota</taxon>
        <taxon>Candidatus Brocadiia</taxon>
        <taxon>Candidatus Brocadiales</taxon>
        <taxon>Candidatus Brocadiaceae</taxon>
        <taxon>Candidatus Kuenenia</taxon>
    </lineage>
</organism>
<dbReference type="KEGG" id="kst:KSMBR1_2844"/>
<dbReference type="SUPFAM" id="SSF53098">
    <property type="entry name" value="Ribonuclease H-like"/>
    <property type="match status" value="1"/>
</dbReference>
<proteinExistence type="predicted"/>
<dbReference type="GO" id="GO:0015074">
    <property type="term" value="P:DNA integration"/>
    <property type="evidence" value="ECO:0007669"/>
    <property type="project" value="InterPro"/>
</dbReference>
<keyword evidence="2" id="KW-1185">Reference proteome</keyword>